<dbReference type="AlphaFoldDB" id="A0A4Q7MZM0"/>
<evidence type="ECO:0000256" key="7">
    <source>
        <dbReference type="PROSITE-ProRule" id="PRU01360"/>
    </source>
</evidence>
<evidence type="ECO:0000256" key="3">
    <source>
        <dbReference type="ARBA" id="ARBA00022452"/>
    </source>
</evidence>
<keyword evidence="4 7" id="KW-0812">Transmembrane</keyword>
<dbReference type="SUPFAM" id="SSF56935">
    <property type="entry name" value="Porins"/>
    <property type="match status" value="1"/>
</dbReference>
<comment type="caution">
    <text evidence="11">The sequence shown here is derived from an EMBL/GenBank/DDBJ whole genome shotgun (WGS) entry which is preliminary data.</text>
</comment>
<keyword evidence="6 7" id="KW-0998">Cell outer membrane</keyword>
<keyword evidence="2 7" id="KW-0813">Transport</keyword>
<dbReference type="InterPro" id="IPR039426">
    <property type="entry name" value="TonB-dep_rcpt-like"/>
</dbReference>
<name>A0A4Q7MZM0_9BACT</name>
<dbReference type="Pfam" id="PF13715">
    <property type="entry name" value="CarbopepD_reg_2"/>
    <property type="match status" value="1"/>
</dbReference>
<evidence type="ECO:0000259" key="9">
    <source>
        <dbReference type="Pfam" id="PF07660"/>
    </source>
</evidence>
<dbReference type="Proteomes" id="UP000293874">
    <property type="component" value="Unassembled WGS sequence"/>
</dbReference>
<dbReference type="Gene3D" id="2.40.170.20">
    <property type="entry name" value="TonB-dependent receptor, beta-barrel domain"/>
    <property type="match status" value="1"/>
</dbReference>
<dbReference type="EMBL" id="SGXA01000001">
    <property type="protein sequence ID" value="RZS74332.1"/>
    <property type="molecule type" value="Genomic_DNA"/>
</dbReference>
<protein>
    <submittedName>
        <fullName evidence="11">TonB-linked SusC/RagA family outer membrane protein</fullName>
    </submittedName>
</protein>
<dbReference type="NCBIfam" id="TIGR04056">
    <property type="entry name" value="OMP_RagA_SusC"/>
    <property type="match status" value="1"/>
</dbReference>
<dbReference type="NCBIfam" id="TIGR04057">
    <property type="entry name" value="SusC_RagA_signa"/>
    <property type="match status" value="1"/>
</dbReference>
<keyword evidence="3 7" id="KW-1134">Transmembrane beta strand</keyword>
<dbReference type="Pfam" id="PF07660">
    <property type="entry name" value="STN"/>
    <property type="match status" value="1"/>
</dbReference>
<dbReference type="Gene3D" id="2.170.130.10">
    <property type="entry name" value="TonB-dependent receptor, plug domain"/>
    <property type="match status" value="1"/>
</dbReference>
<evidence type="ECO:0000256" key="1">
    <source>
        <dbReference type="ARBA" id="ARBA00004571"/>
    </source>
</evidence>
<dbReference type="InterPro" id="IPR023996">
    <property type="entry name" value="TonB-dep_OMP_SusC/RagA"/>
</dbReference>
<evidence type="ECO:0000256" key="2">
    <source>
        <dbReference type="ARBA" id="ARBA00022448"/>
    </source>
</evidence>
<evidence type="ECO:0000256" key="5">
    <source>
        <dbReference type="ARBA" id="ARBA00023136"/>
    </source>
</evidence>
<evidence type="ECO:0000256" key="8">
    <source>
        <dbReference type="SAM" id="Phobius"/>
    </source>
</evidence>
<gene>
    <name evidence="11" type="ORF">EV199_0176</name>
</gene>
<sequence>MQIVQIPYALPGRWLTAKTLLIMKLTAMLLLIACMQVTANGFSQASVTFSGDNVRIEKIMNVIKKQTGYVFFFDKTILESAHPVSIRARDMPLAEFLDQVLSEQPFRYTFRNKTIVLSGKPAAMLPSAEVLLLWPPPVDLKGKVLNETGEPVVATITVKGSPKATTTNLNGEFTLKDVDENAILIISGVSIETIDVKVNGRKDLGAITVKVRIKSEEEVTIVVNTGYQKLSKERSAGSYSKPNLAVVMERSSSMNILQRLDGLVPGLTVNNAPNSPNPLLIRGLNTLGVPDAYNRYSNNSGTNRNPLFIVDGIQMDDIASINPQDVADITVLKDATAASIWGARASNGVIVITSRKGNMNEKIRVRYNAFMNFQGMPDLEYMPVLSSKQYIQTVEEIFDPVTFPWQDVSSFSNSAGSGVPPHEVILYNRYRGLISESDARKSLDSLASINNLQQIEDLWFRKASLMNHTVSVSGGSKAYSFYGSLAYTDTRSPRPGDENHSYKVNFRQDLNLNKHIQLYLITDLTNTRTSSKRNINIDNRFYPYQLFRDANGNNLPMGYMGIASDSVMKDFQNKSRLNLDYIPLDEFNYGYTKSDGILGRITAGLTVRLVNGLRFEGLYGYVKGTNKTTSFDGEKSYGVRTELAALTVAPTTPNGKPTYYLPSTGGKYNVNNRNQTNWTIRNQLVYDNAWNNRLHQLTLLAGQEAQELFSNTNASTVWGYDEALQTFALIDYAALRTNGVANTVIPSTFGRNYFYGVPFFQSESQTRFTSYYANAGYTYNRKYTINGSWRVDKSNLYGLDKSAQNRPVWSTGLKWTLSEEQFMSGLDWIEQLAFRATYGITGNSPAPGTASSYDVLSAASNANLPGGIGLSIATAANPRLTWESTKTINLGLDFSLVKSRLSGSLDYYSKKTENLLGRMPANGFTGYSAIIGNFGDLKNTGIELSLNSINLRTKNFSWSSLLNIAYNKNTITQLNSPIAVTTARDKINSQYLTGYAAFAIFAYQFAGLDEMGDPKIRLADGKTTKETSAAFPEDIVFMGTYQPVWSGGFTNFFRYKGFGLTTNMVFNLGHVMRRDVSGFYFPYASNRPVHGSILGGSDNSGFLGGQIHPDFLNRWQKEGDEQRTNVPSYVADVSTSESRRELAYYSRGDINVVSASFIKLRDITLSYSLPQNIISRLRSDEITFRVQVSNIMLWKANRYDIDPEFHEPSYGVRLPSNPLADASAAPNYRWNQGTITVGVNVIF</sequence>
<evidence type="ECO:0000313" key="12">
    <source>
        <dbReference type="Proteomes" id="UP000293874"/>
    </source>
</evidence>
<dbReference type="InterPro" id="IPR036942">
    <property type="entry name" value="Beta-barrel_TonB_sf"/>
</dbReference>
<feature type="domain" description="Secretin/TonB short N-terminal" evidence="9">
    <location>
        <begin position="69"/>
        <end position="119"/>
    </location>
</feature>
<evidence type="ECO:0000256" key="4">
    <source>
        <dbReference type="ARBA" id="ARBA00022692"/>
    </source>
</evidence>
<keyword evidence="12" id="KW-1185">Reference proteome</keyword>
<dbReference type="OrthoDB" id="9768177at2"/>
<dbReference type="InterPro" id="IPR011662">
    <property type="entry name" value="Secretin/TonB_short_N"/>
</dbReference>
<comment type="subcellular location">
    <subcellularLocation>
        <location evidence="1 7">Cell outer membrane</location>
        <topology evidence="1 7">Multi-pass membrane protein</topology>
    </subcellularLocation>
</comment>
<organism evidence="11 12">
    <name type="scientific">Pseudobacter ginsenosidimutans</name>
    <dbReference type="NCBI Taxonomy" id="661488"/>
    <lineage>
        <taxon>Bacteria</taxon>
        <taxon>Pseudomonadati</taxon>
        <taxon>Bacteroidota</taxon>
        <taxon>Chitinophagia</taxon>
        <taxon>Chitinophagales</taxon>
        <taxon>Chitinophagaceae</taxon>
        <taxon>Pseudobacter</taxon>
    </lineage>
</organism>
<dbReference type="RefSeq" id="WP_130538805.1">
    <property type="nucleotide sequence ID" value="NZ_CP042431.1"/>
</dbReference>
<dbReference type="GO" id="GO:0009279">
    <property type="term" value="C:cell outer membrane"/>
    <property type="evidence" value="ECO:0007669"/>
    <property type="project" value="UniProtKB-SubCell"/>
</dbReference>
<dbReference type="InterPro" id="IPR023997">
    <property type="entry name" value="TonB-dep_OMP_SusC/RagA_CS"/>
</dbReference>
<dbReference type="Pfam" id="PF07715">
    <property type="entry name" value="Plug"/>
    <property type="match status" value="1"/>
</dbReference>
<proteinExistence type="inferred from homology"/>
<dbReference type="SUPFAM" id="SSF49464">
    <property type="entry name" value="Carboxypeptidase regulatory domain-like"/>
    <property type="match status" value="1"/>
</dbReference>
<feature type="transmembrane region" description="Helical" evidence="8">
    <location>
        <begin position="21"/>
        <end position="39"/>
    </location>
</feature>
<evidence type="ECO:0000256" key="6">
    <source>
        <dbReference type="ARBA" id="ARBA00023237"/>
    </source>
</evidence>
<comment type="similarity">
    <text evidence="7">Belongs to the TonB-dependent receptor family.</text>
</comment>
<accession>A0A4Q7MZM0</accession>
<feature type="domain" description="TonB-dependent receptor plug" evidence="10">
    <location>
        <begin position="248"/>
        <end position="349"/>
    </location>
</feature>
<keyword evidence="8" id="KW-1133">Transmembrane helix</keyword>
<evidence type="ECO:0000313" key="11">
    <source>
        <dbReference type="EMBL" id="RZS74332.1"/>
    </source>
</evidence>
<dbReference type="InterPro" id="IPR037066">
    <property type="entry name" value="Plug_dom_sf"/>
</dbReference>
<dbReference type="PROSITE" id="PS52016">
    <property type="entry name" value="TONB_DEPENDENT_REC_3"/>
    <property type="match status" value="1"/>
</dbReference>
<dbReference type="InterPro" id="IPR012910">
    <property type="entry name" value="Plug_dom"/>
</dbReference>
<evidence type="ECO:0000259" key="10">
    <source>
        <dbReference type="Pfam" id="PF07715"/>
    </source>
</evidence>
<keyword evidence="5 7" id="KW-0472">Membrane</keyword>
<dbReference type="InterPro" id="IPR008969">
    <property type="entry name" value="CarboxyPept-like_regulatory"/>
</dbReference>
<reference evidence="11 12" key="1">
    <citation type="submission" date="2019-02" db="EMBL/GenBank/DDBJ databases">
        <title>Genomic Encyclopedia of Type Strains, Phase IV (KMG-IV): sequencing the most valuable type-strain genomes for metagenomic binning, comparative biology and taxonomic classification.</title>
        <authorList>
            <person name="Goeker M."/>
        </authorList>
    </citation>
    <scope>NUCLEOTIDE SEQUENCE [LARGE SCALE GENOMIC DNA]</scope>
    <source>
        <strain evidence="11 12">DSM 18116</strain>
    </source>
</reference>